<organism evidence="2 3">
    <name type="scientific">Pseudanabaena frigida</name>
    <dbReference type="NCBI Taxonomy" id="945775"/>
    <lineage>
        <taxon>Bacteria</taxon>
        <taxon>Bacillati</taxon>
        <taxon>Cyanobacteriota</taxon>
        <taxon>Cyanophyceae</taxon>
        <taxon>Pseudanabaenales</taxon>
        <taxon>Pseudanabaenaceae</taxon>
        <taxon>Pseudanabaena</taxon>
    </lineage>
</organism>
<proteinExistence type="predicted"/>
<evidence type="ECO:0000313" key="3">
    <source>
        <dbReference type="Proteomes" id="UP000249467"/>
    </source>
</evidence>
<reference evidence="2 3" key="1">
    <citation type="submission" date="2018-04" db="EMBL/GenBank/DDBJ databases">
        <authorList>
            <person name="Go L.Y."/>
            <person name="Mitchell J.A."/>
        </authorList>
    </citation>
    <scope>NUCLEOTIDE SEQUENCE [LARGE SCALE GENOMIC DNA]</scope>
    <source>
        <strain evidence="2">ULC066bin1</strain>
    </source>
</reference>
<sequence length="215" mass="24382">MTVTIPIKSIDLRYGSAISIHSLSWRDCEDILNELGEDRHTRIAYYQGTLEIMSPLSRHERPHRLAGYIVTAILDAQGRDWEDFGSTTFYRKGMAGVEPDTCLYVTNSALVRDCQERIDVDIYPPPDLAIESDVTSKTLLSAYEAIAVPEVWIYRDDSLKIFLLTNGHYLESESSLLFPDMAIKNLIPQLVNQAIAIGTSTMLREFRKSLSNTYK</sequence>
<evidence type="ECO:0000259" key="1">
    <source>
        <dbReference type="Pfam" id="PF05685"/>
    </source>
</evidence>
<dbReference type="CDD" id="cd06260">
    <property type="entry name" value="DUF820-like"/>
    <property type="match status" value="1"/>
</dbReference>
<dbReference type="Pfam" id="PF05685">
    <property type="entry name" value="Uma2"/>
    <property type="match status" value="1"/>
</dbReference>
<dbReference type="Proteomes" id="UP000249467">
    <property type="component" value="Unassembled WGS sequence"/>
</dbReference>
<name>A0A2W4WGD4_9CYAN</name>
<dbReference type="PANTHER" id="PTHR47152:SF1">
    <property type="entry name" value="SLL1186 PROTEIN"/>
    <property type="match status" value="1"/>
</dbReference>
<dbReference type="InterPro" id="IPR012296">
    <property type="entry name" value="Nuclease_put_TT1808"/>
</dbReference>
<dbReference type="SUPFAM" id="SSF52980">
    <property type="entry name" value="Restriction endonuclease-like"/>
    <property type="match status" value="1"/>
</dbReference>
<comment type="caution">
    <text evidence="2">The sequence shown here is derived from an EMBL/GenBank/DDBJ whole genome shotgun (WGS) entry which is preliminary data.</text>
</comment>
<feature type="domain" description="Putative restriction endonuclease" evidence="1">
    <location>
        <begin position="37"/>
        <end position="188"/>
    </location>
</feature>
<dbReference type="InterPro" id="IPR008538">
    <property type="entry name" value="Uma2"/>
</dbReference>
<evidence type="ECO:0000313" key="2">
    <source>
        <dbReference type="EMBL" id="PZO44214.1"/>
    </source>
</evidence>
<gene>
    <name evidence="2" type="ORF">DCF19_03165</name>
</gene>
<protein>
    <recommendedName>
        <fullName evidence="1">Putative restriction endonuclease domain-containing protein</fullName>
    </recommendedName>
</protein>
<dbReference type="PANTHER" id="PTHR47152">
    <property type="entry name" value="SLR2084 PROTEIN-RELATED"/>
    <property type="match status" value="1"/>
</dbReference>
<accession>A0A2W4WGD4</accession>
<dbReference type="InterPro" id="IPR011335">
    <property type="entry name" value="Restrct_endonuc-II-like"/>
</dbReference>
<dbReference type="Gene3D" id="3.90.1570.10">
    <property type="entry name" value="tt1808, chain A"/>
    <property type="match status" value="1"/>
</dbReference>
<dbReference type="EMBL" id="QBML01000003">
    <property type="protein sequence ID" value="PZO44214.1"/>
    <property type="molecule type" value="Genomic_DNA"/>
</dbReference>
<dbReference type="AlphaFoldDB" id="A0A2W4WGD4"/>
<reference evidence="2 3" key="2">
    <citation type="submission" date="2018-06" db="EMBL/GenBank/DDBJ databases">
        <title>Metagenomic assembly of (sub)arctic Cyanobacteria and their associated microbiome from non-axenic cultures.</title>
        <authorList>
            <person name="Baurain D."/>
        </authorList>
    </citation>
    <scope>NUCLEOTIDE SEQUENCE [LARGE SCALE GENOMIC DNA]</scope>
    <source>
        <strain evidence="2">ULC066bin1</strain>
    </source>
</reference>